<name>A0A8H7SZ42_9FUNG</name>
<evidence type="ECO:0000313" key="33">
    <source>
        <dbReference type="EMBL" id="KAG2237120.1"/>
    </source>
</evidence>
<evidence type="ECO:0000256" key="19">
    <source>
        <dbReference type="ARBA" id="ARBA00031557"/>
    </source>
</evidence>
<proteinExistence type="inferred from homology"/>
<evidence type="ECO:0000256" key="14">
    <source>
        <dbReference type="ARBA" id="ARBA00022842"/>
    </source>
</evidence>
<keyword evidence="14" id="KW-0460">Magnesium</keyword>
<evidence type="ECO:0000256" key="27">
    <source>
        <dbReference type="PROSITE-ProRule" id="PRU00409"/>
    </source>
</evidence>
<evidence type="ECO:0000256" key="4">
    <source>
        <dbReference type="ARBA" id="ARBA00004305"/>
    </source>
</evidence>
<dbReference type="SMART" id="SM00878">
    <property type="entry name" value="Biotin_carb_C"/>
    <property type="match status" value="1"/>
</dbReference>
<keyword evidence="15 29" id="KW-1133">Transmembrane helix</keyword>
<dbReference type="PROSITE" id="PS51382">
    <property type="entry name" value="SPX"/>
    <property type="match status" value="1"/>
</dbReference>
<dbReference type="GO" id="GO:0006629">
    <property type="term" value="P:lipid metabolic process"/>
    <property type="evidence" value="ECO:0007669"/>
    <property type="project" value="UniProtKB-KW"/>
</dbReference>
<keyword evidence="12 27" id="KW-0547">Nucleotide-binding</keyword>
<dbReference type="PROSITE" id="PS00867">
    <property type="entry name" value="CPSASE_2"/>
    <property type="match status" value="1"/>
</dbReference>
<dbReference type="InterPro" id="IPR003807">
    <property type="entry name" value="DUF202"/>
</dbReference>
<evidence type="ECO:0000256" key="1">
    <source>
        <dbReference type="ARBA" id="ARBA00001936"/>
    </source>
</evidence>
<feature type="region of interest" description="Disordered" evidence="28">
    <location>
        <begin position="1162"/>
        <end position="1182"/>
    </location>
</feature>
<evidence type="ECO:0000256" key="11">
    <source>
        <dbReference type="ARBA" id="ARBA00022723"/>
    </source>
</evidence>
<comment type="subcellular location">
    <subcellularLocation>
        <location evidence="4">Mitochondrion matrix</location>
    </subcellularLocation>
    <subcellularLocation>
        <location evidence="3">Vacuole membrane</location>
        <topology evidence="3">Multi-pass membrane protein</topology>
    </subcellularLocation>
</comment>
<dbReference type="Pfam" id="PF02786">
    <property type="entry name" value="CPSase_L_D2"/>
    <property type="match status" value="1"/>
</dbReference>
<feature type="compositionally biased region" description="Low complexity" evidence="28">
    <location>
        <begin position="1167"/>
        <end position="1177"/>
    </location>
</feature>
<dbReference type="Proteomes" id="UP000613177">
    <property type="component" value="Unassembled WGS sequence"/>
</dbReference>
<dbReference type="Pfam" id="PF09359">
    <property type="entry name" value="VTC"/>
    <property type="match status" value="1"/>
</dbReference>
<evidence type="ECO:0000256" key="18">
    <source>
        <dbReference type="ARBA" id="ARBA00023267"/>
    </source>
</evidence>
<evidence type="ECO:0000256" key="12">
    <source>
        <dbReference type="ARBA" id="ARBA00022741"/>
    </source>
</evidence>
<dbReference type="InterPro" id="IPR011764">
    <property type="entry name" value="Biotin_carboxylation_dom"/>
</dbReference>
<keyword evidence="16" id="KW-0443">Lipid metabolism</keyword>
<dbReference type="SUPFAM" id="SSF51230">
    <property type="entry name" value="Single hybrid motif"/>
    <property type="match status" value="1"/>
</dbReference>
<dbReference type="InterPro" id="IPR016185">
    <property type="entry name" value="PreATP-grasp_dom_sf"/>
</dbReference>
<feature type="domain" description="SPX" evidence="32">
    <location>
        <begin position="591"/>
        <end position="814"/>
    </location>
</feature>
<evidence type="ECO:0000256" key="26">
    <source>
        <dbReference type="ARBA" id="ARBA00081313"/>
    </source>
</evidence>
<evidence type="ECO:0000256" key="3">
    <source>
        <dbReference type="ARBA" id="ARBA00004128"/>
    </source>
</evidence>
<evidence type="ECO:0000256" key="21">
    <source>
        <dbReference type="ARBA" id="ARBA00050204"/>
    </source>
</evidence>
<dbReference type="SUPFAM" id="SSF56059">
    <property type="entry name" value="Glutathione synthetase ATP-binding domain-like"/>
    <property type="match status" value="1"/>
</dbReference>
<comment type="cofactor">
    <cofactor evidence="2">
        <name>biotin</name>
        <dbReference type="ChEBI" id="CHEBI:57586"/>
    </cofactor>
</comment>
<evidence type="ECO:0000256" key="24">
    <source>
        <dbReference type="ARBA" id="ARBA00075894"/>
    </source>
</evidence>
<comment type="similarity">
    <text evidence="22">Belongs to the VTC4 family.</text>
</comment>
<dbReference type="InterPro" id="IPR042267">
    <property type="entry name" value="VTC_sf"/>
</dbReference>
<dbReference type="GO" id="GO:0008976">
    <property type="term" value="F:polyphosphate kinase activity"/>
    <property type="evidence" value="ECO:0007669"/>
    <property type="project" value="UniProtKB-EC"/>
</dbReference>
<evidence type="ECO:0000256" key="2">
    <source>
        <dbReference type="ARBA" id="ARBA00001953"/>
    </source>
</evidence>
<dbReference type="EC" id="2.7.4.1" evidence="5"/>
<keyword evidence="7" id="KW-0926">Vacuole</keyword>
<evidence type="ECO:0000256" key="10">
    <source>
        <dbReference type="ARBA" id="ARBA00022692"/>
    </source>
</evidence>
<comment type="cofactor">
    <cofactor evidence="1">
        <name>Mn(2+)</name>
        <dbReference type="ChEBI" id="CHEBI:29035"/>
    </cofactor>
</comment>
<dbReference type="InterPro" id="IPR011054">
    <property type="entry name" value="Rudment_hybrid_motif"/>
</dbReference>
<evidence type="ECO:0000313" key="34">
    <source>
        <dbReference type="Proteomes" id="UP000613177"/>
    </source>
</evidence>
<dbReference type="CDD" id="cd07751">
    <property type="entry name" value="PolyPPase_VTC4_like"/>
    <property type="match status" value="1"/>
</dbReference>
<dbReference type="GO" id="GO:0004658">
    <property type="term" value="F:propionyl-CoA carboxylase activity"/>
    <property type="evidence" value="ECO:0007669"/>
    <property type="project" value="TreeGrafter"/>
</dbReference>
<feature type="transmembrane region" description="Helical" evidence="29">
    <location>
        <begin position="1304"/>
        <end position="1322"/>
    </location>
</feature>
<comment type="catalytic activity">
    <reaction evidence="21">
        <text>[phosphate](n) + ATP = [phosphate](n+1) + ADP</text>
        <dbReference type="Rhea" id="RHEA:19573"/>
        <dbReference type="Rhea" id="RHEA-COMP:9859"/>
        <dbReference type="Rhea" id="RHEA-COMP:14280"/>
        <dbReference type="ChEBI" id="CHEBI:16838"/>
        <dbReference type="ChEBI" id="CHEBI:30616"/>
        <dbReference type="ChEBI" id="CHEBI:456216"/>
        <dbReference type="EC" id="2.7.4.1"/>
    </reaction>
    <physiologicalReaction direction="left-to-right" evidence="21">
        <dbReference type="Rhea" id="RHEA:19574"/>
    </physiologicalReaction>
</comment>
<feature type="domain" description="ATP-grasp" evidence="30">
    <location>
        <begin position="187"/>
        <end position="384"/>
    </location>
</feature>
<organism evidence="33 34">
    <name type="scientific">Thamnidium elegans</name>
    <dbReference type="NCBI Taxonomy" id="101142"/>
    <lineage>
        <taxon>Eukaryota</taxon>
        <taxon>Fungi</taxon>
        <taxon>Fungi incertae sedis</taxon>
        <taxon>Mucoromycota</taxon>
        <taxon>Mucoromycotina</taxon>
        <taxon>Mucoromycetes</taxon>
        <taxon>Mucorales</taxon>
        <taxon>Mucorineae</taxon>
        <taxon>Mucoraceae</taxon>
        <taxon>Thamnidium</taxon>
    </lineage>
</organism>
<dbReference type="Pfam" id="PF18140">
    <property type="entry name" value="PCC_BT"/>
    <property type="match status" value="1"/>
</dbReference>
<comment type="catalytic activity">
    <reaction evidence="20">
        <text>butanoyl-CoA + hydrogencarbonate + ATP = (2S)-ethylmalonyl-CoA + ADP + phosphate + H(+)</text>
        <dbReference type="Rhea" id="RHEA:59520"/>
        <dbReference type="ChEBI" id="CHEBI:15378"/>
        <dbReference type="ChEBI" id="CHEBI:17544"/>
        <dbReference type="ChEBI" id="CHEBI:30616"/>
        <dbReference type="ChEBI" id="CHEBI:43474"/>
        <dbReference type="ChEBI" id="CHEBI:57371"/>
        <dbReference type="ChEBI" id="CHEBI:60909"/>
        <dbReference type="ChEBI" id="CHEBI:456216"/>
    </reaction>
    <physiologicalReaction direction="left-to-right" evidence="20">
        <dbReference type="Rhea" id="RHEA:59521"/>
    </physiologicalReaction>
</comment>
<dbReference type="Gene3D" id="3.40.50.20">
    <property type="match status" value="1"/>
</dbReference>
<dbReference type="FunFam" id="3.40.50.20:FF:000010">
    <property type="entry name" value="Propionyl-CoA carboxylase subunit alpha"/>
    <property type="match status" value="1"/>
</dbReference>
<dbReference type="InterPro" id="IPR050856">
    <property type="entry name" value="Biotin_carboxylase_complex"/>
</dbReference>
<dbReference type="Gene3D" id="3.30.470.20">
    <property type="entry name" value="ATP-grasp fold, B domain"/>
    <property type="match status" value="1"/>
</dbReference>
<evidence type="ECO:0000256" key="23">
    <source>
        <dbReference type="ARBA" id="ARBA00067464"/>
    </source>
</evidence>
<dbReference type="FunFam" id="3.20.100.30:FF:000001">
    <property type="entry name" value="Vacuolar transporter chaperone 4"/>
    <property type="match status" value="1"/>
</dbReference>
<dbReference type="InterPro" id="IPR005482">
    <property type="entry name" value="Biotin_COase_C"/>
</dbReference>
<dbReference type="Gene3D" id="3.30.700.30">
    <property type="match status" value="1"/>
</dbReference>
<evidence type="ECO:0000256" key="22">
    <source>
        <dbReference type="ARBA" id="ARBA00061390"/>
    </source>
</evidence>
<dbReference type="PROSITE" id="PS50979">
    <property type="entry name" value="BC"/>
    <property type="match status" value="1"/>
</dbReference>
<dbReference type="Gene3D" id="3.20.100.30">
    <property type="entry name" value="VTC, catalytic tunnel domain"/>
    <property type="match status" value="1"/>
</dbReference>
<dbReference type="GO" id="GO:0006799">
    <property type="term" value="P:polyphosphate biosynthetic process"/>
    <property type="evidence" value="ECO:0007669"/>
    <property type="project" value="UniProtKB-ARBA"/>
</dbReference>
<evidence type="ECO:0000256" key="17">
    <source>
        <dbReference type="ARBA" id="ARBA00023136"/>
    </source>
</evidence>
<dbReference type="PANTHER" id="PTHR18866">
    <property type="entry name" value="CARBOXYLASE:PYRUVATE/ACETYL-COA/PROPIONYL-COA CARBOXYLASE"/>
    <property type="match status" value="1"/>
</dbReference>
<sequence>MSQQRILQLVKTTPPILLRTRLFTHTLSSRIYNVPFITTKRGIQTHTIPTTIEPITTTFSLPSAYKKTFKKLLVANRGEIACRIIKTAKKMGIKTVAVYSDLDANALHVQLADEAVYLGSADASESYLSIQRIMSAVHQSGAEAVHPGYGFLSENPTFVKVLEENNVIFVGPKASAIAAMGDKIQSKLIAKESGVNCIPGFDGEVKTVDHATEIANKIGYPVMIKASAGGGGKGMRIAWNDKDLKDGYKLAKQESKSSFGDDRLLIEKYIDNPRHIEVQVLGDNFGNVIYLPERECSIQRRNQKVIEESPSIRVDTETRKKMGEQAIALAKHVGYNSAGTVEFLMDEKKNFYFLEMNTRLQVEHPITEYVTGLDLVEQMLYSASNYPLNLLQSDIKINGWACESRVYAEDPEKYLPSVGRLLTYQEPLAVENKVRCDSGFIEGSEMHVEYDPLICKLVTHGQSRKEAINLMTQALDEYVIKGVTHNIPLLRAVFAHPRFQDGTHITTHFLAEEYPNGFQTEHLTGEPFQQLAAVTDQDLWVQITDEQSQKTTSTKITINHNHGDRFEASSDIMEKISFSSEWPCNGLLARSYFGDQPKKSLVIQYLDPLELGFRIQYHGSKYRINILESEQYKLSKYIKTKSVEQQSKVVSSPMPGRIISIAVNEGEEVFEGTELVVVEAMKMQNILRTPRIAYEDLKLILKKEVLNGVWTEESESKFVELLEKELDKVYSFQRVKLGEINRRIQIEAREVDILCQSENPEEDEFTASEIELGHIIADVHDLAKFTRLNYTGFLKIIKKHDKVTGWPLKPMFGVRLNAKPFYKENYDDLIIRISTLYDRVRTRGKERGGDASAGGKQAAFVRNTTKYWVHPDNITELKLVILKHLPVLVFNPNKEFEAQDSAITSVYYDNEDFELYMGRLEKSEGAEAIRMRWYGGMDSNTVFVERKTHHEDWTGEKSVKARFPIKEKYLNQFLNGTYTTDELFQKTREQGRKSEKEIAELEQLAQEVQYTTLTKRLNPIMRTFYNRTAFQLPGDARVRISLDTELSLIREDNDGKSRSGENWRRMDIGVDYPFKQLPDSDICRFPYAVLEVKLQTHVGQEPPQWVLELVNSHLVESVPKFSKFIHGCATLLEDKINVLPFWLPQMDVDIRKPRNKVFGVSRPDALSSSSVSGSSGSAYDGSKLTTDEHVQITMRDATESTPLLIGDGNFHTPTSRDIEGKDGLIKRLSPAGLKTLFKKSKTIFIRKEATTTTNSRGRPIPSKAPPAKTYFANERTFLHWLKFTLLLGALAIGLLNFSDKVGRISACIFTVLSMSVMIYALHKYHDRADRVERNELGDFSDKYGPAVLTLFLVVAIAINMLLRLAVDSAEWNS</sequence>
<dbReference type="SUPFAM" id="SSF51246">
    <property type="entry name" value="Rudiment single hybrid motif"/>
    <property type="match status" value="1"/>
</dbReference>
<evidence type="ECO:0000259" key="30">
    <source>
        <dbReference type="PROSITE" id="PS50975"/>
    </source>
</evidence>
<dbReference type="InterPro" id="IPR005479">
    <property type="entry name" value="CPAse_ATP-bd"/>
</dbReference>
<evidence type="ECO:0000256" key="15">
    <source>
        <dbReference type="ARBA" id="ARBA00022989"/>
    </source>
</evidence>
<evidence type="ECO:0000256" key="28">
    <source>
        <dbReference type="SAM" id="MobiDB-lite"/>
    </source>
</evidence>
<feature type="domain" description="Biotin carboxylation" evidence="31">
    <location>
        <begin position="68"/>
        <end position="514"/>
    </location>
</feature>
<evidence type="ECO:0000256" key="7">
    <source>
        <dbReference type="ARBA" id="ARBA00022554"/>
    </source>
</evidence>
<evidence type="ECO:0000256" key="13">
    <source>
        <dbReference type="ARBA" id="ARBA00022840"/>
    </source>
</evidence>
<dbReference type="CDD" id="cd06850">
    <property type="entry name" value="biotinyl_domain"/>
    <property type="match status" value="1"/>
</dbReference>
<dbReference type="PANTHER" id="PTHR18866:SF33">
    <property type="entry name" value="METHYLCROTONOYL-COA CARBOXYLASE SUBUNIT ALPHA, MITOCHONDRIAL-RELATED"/>
    <property type="match status" value="1"/>
</dbReference>
<evidence type="ECO:0000256" key="25">
    <source>
        <dbReference type="ARBA" id="ARBA00080494"/>
    </source>
</evidence>
<keyword evidence="34" id="KW-1185">Reference proteome</keyword>
<dbReference type="InterPro" id="IPR005481">
    <property type="entry name" value="BC-like_N"/>
</dbReference>
<dbReference type="InterPro" id="IPR018966">
    <property type="entry name" value="VTC_domain"/>
</dbReference>
<dbReference type="InterPro" id="IPR013815">
    <property type="entry name" value="ATP_grasp_subdomain_1"/>
</dbReference>
<dbReference type="EMBL" id="JAEPRE010000009">
    <property type="protein sequence ID" value="KAG2237120.1"/>
    <property type="molecule type" value="Genomic_DNA"/>
</dbReference>
<keyword evidence="9" id="KW-0808">Transferase</keyword>
<evidence type="ECO:0000256" key="20">
    <source>
        <dbReference type="ARBA" id="ARBA00048208"/>
    </source>
</evidence>
<dbReference type="Pfam" id="PF00289">
    <property type="entry name" value="Biotin_carb_N"/>
    <property type="match status" value="1"/>
</dbReference>
<dbReference type="FunFam" id="3.30.1490.20:FF:000018">
    <property type="entry name" value="Biotin carboxylase"/>
    <property type="match status" value="1"/>
</dbReference>
<evidence type="ECO:0000259" key="32">
    <source>
        <dbReference type="PROSITE" id="PS51382"/>
    </source>
</evidence>
<dbReference type="FunFam" id="3.30.470.20:FF:000028">
    <property type="entry name" value="Methylcrotonoyl-CoA carboxylase subunit alpha, mitochondrial"/>
    <property type="match status" value="1"/>
</dbReference>
<dbReference type="InterPro" id="IPR011761">
    <property type="entry name" value="ATP-grasp"/>
</dbReference>
<dbReference type="GO" id="GO:0046872">
    <property type="term" value="F:metal ion binding"/>
    <property type="evidence" value="ECO:0007669"/>
    <property type="project" value="UniProtKB-KW"/>
</dbReference>
<dbReference type="GO" id="GO:0005524">
    <property type="term" value="F:ATP binding"/>
    <property type="evidence" value="ECO:0007669"/>
    <property type="project" value="UniProtKB-UniRule"/>
</dbReference>
<dbReference type="InterPro" id="IPR004331">
    <property type="entry name" value="SPX_dom"/>
</dbReference>
<keyword evidence="17 29" id="KW-0472">Membrane</keyword>
<dbReference type="PROSITE" id="PS50975">
    <property type="entry name" value="ATP_GRASP"/>
    <property type="match status" value="1"/>
</dbReference>
<dbReference type="InterPro" id="IPR041265">
    <property type="entry name" value="PCC_BT"/>
</dbReference>
<dbReference type="InterPro" id="IPR000089">
    <property type="entry name" value="Biotin_lipoyl"/>
</dbReference>
<keyword evidence="10 29" id="KW-0812">Transmembrane</keyword>
<feature type="transmembrane region" description="Helical" evidence="29">
    <location>
        <begin position="1277"/>
        <end position="1297"/>
    </location>
</feature>
<dbReference type="SUPFAM" id="SSF52440">
    <property type="entry name" value="PreATP-grasp domain"/>
    <property type="match status" value="1"/>
</dbReference>
<evidence type="ECO:0000256" key="8">
    <source>
        <dbReference type="ARBA" id="ARBA00022598"/>
    </source>
</evidence>
<keyword evidence="11" id="KW-0479">Metal-binding</keyword>
<evidence type="ECO:0000256" key="16">
    <source>
        <dbReference type="ARBA" id="ARBA00023098"/>
    </source>
</evidence>
<dbReference type="Gene3D" id="2.40.50.100">
    <property type="match status" value="1"/>
</dbReference>
<comment type="caution">
    <text evidence="33">The sequence shown here is derived from an EMBL/GenBank/DDBJ whole genome shotgun (WGS) entry which is preliminary data.</text>
</comment>
<dbReference type="Pfam" id="PF02656">
    <property type="entry name" value="DUF202"/>
    <property type="match status" value="1"/>
</dbReference>
<dbReference type="GO" id="GO:0005774">
    <property type="term" value="C:vacuolar membrane"/>
    <property type="evidence" value="ECO:0007669"/>
    <property type="project" value="UniProtKB-SubCell"/>
</dbReference>
<keyword evidence="13 27" id="KW-0067">ATP-binding</keyword>
<dbReference type="Pfam" id="PF00364">
    <property type="entry name" value="Biotin_lipoyl"/>
    <property type="match status" value="1"/>
</dbReference>
<feature type="transmembrane region" description="Helical" evidence="29">
    <location>
        <begin position="1342"/>
        <end position="1362"/>
    </location>
</feature>
<evidence type="ECO:0000256" key="9">
    <source>
        <dbReference type="ARBA" id="ARBA00022679"/>
    </source>
</evidence>
<accession>A0A8H7SZ42</accession>
<dbReference type="CDD" id="cd14480">
    <property type="entry name" value="SPX_VTC2_like"/>
    <property type="match status" value="1"/>
</dbReference>
<dbReference type="Pfam" id="PF02785">
    <property type="entry name" value="Biotin_carb_C"/>
    <property type="match status" value="1"/>
</dbReference>
<evidence type="ECO:0000256" key="5">
    <source>
        <dbReference type="ARBA" id="ARBA00012960"/>
    </source>
</evidence>
<dbReference type="GO" id="GO:0005759">
    <property type="term" value="C:mitochondrial matrix"/>
    <property type="evidence" value="ECO:0007669"/>
    <property type="project" value="UniProtKB-SubCell"/>
</dbReference>
<keyword evidence="18" id="KW-0092">Biotin</keyword>
<evidence type="ECO:0000256" key="6">
    <source>
        <dbReference type="ARBA" id="ARBA00018058"/>
    </source>
</evidence>
<keyword evidence="8" id="KW-0436">Ligase</keyword>
<dbReference type="Gene3D" id="3.30.1490.20">
    <property type="entry name" value="ATP-grasp fold, A domain"/>
    <property type="match status" value="1"/>
</dbReference>
<dbReference type="PROSITE" id="PS00866">
    <property type="entry name" value="CPSASE_1"/>
    <property type="match status" value="1"/>
</dbReference>
<evidence type="ECO:0000259" key="31">
    <source>
        <dbReference type="PROSITE" id="PS50979"/>
    </source>
</evidence>
<protein>
    <recommendedName>
        <fullName evidence="6">Propionyl-CoA carboxylase alpha chain, mitochondrial</fullName>
        <ecNumber evidence="5">2.7.4.1</ecNumber>
    </recommendedName>
    <alternativeName>
        <fullName evidence="25">Polyphosphate kinase</fullName>
    </alternativeName>
    <alternativeName>
        <fullName evidence="19">Propanoyl-CoA:carbon dioxide ligase subunit alpha</fullName>
    </alternativeName>
    <alternativeName>
        <fullName evidence="24">SPX-dependent polyphosphate polymerase VTC subunit 4</fullName>
    </alternativeName>
    <alternativeName>
        <fullName evidence="26">Vacuolar membrane polyphosphate polymerase catalytic subunit</fullName>
    </alternativeName>
    <alternativeName>
        <fullName evidence="23">Vacuolar transporter chaperone complex subunit 4</fullName>
    </alternativeName>
</protein>
<dbReference type="InterPro" id="IPR011053">
    <property type="entry name" value="Single_hybrid_motif"/>
</dbReference>
<evidence type="ECO:0000256" key="29">
    <source>
        <dbReference type="SAM" id="Phobius"/>
    </source>
</evidence>
<gene>
    <name evidence="33" type="ORF">INT48_004622</name>
</gene>
<reference evidence="33" key="1">
    <citation type="submission" date="2021-01" db="EMBL/GenBank/DDBJ databases">
        <title>Metabolic potential, ecology and presence of endohyphal bacteria is reflected in genomic diversity of Mucoromycotina.</title>
        <authorList>
            <person name="Muszewska A."/>
            <person name="Okrasinska A."/>
            <person name="Steczkiewicz K."/>
            <person name="Drgas O."/>
            <person name="Orlowska M."/>
            <person name="Perlinska-Lenart U."/>
            <person name="Aleksandrzak-Piekarczyk T."/>
            <person name="Szatraj K."/>
            <person name="Zielenkiewicz U."/>
            <person name="Pilsyk S."/>
            <person name="Malc E."/>
            <person name="Mieczkowski P."/>
            <person name="Kruszewska J.S."/>
            <person name="Biernat P."/>
            <person name="Pawlowska J."/>
        </authorList>
    </citation>
    <scope>NUCLEOTIDE SEQUENCE</scope>
    <source>
        <strain evidence="33">WA0000018081</strain>
    </source>
</reference>